<keyword evidence="3" id="KW-0489">Methyltransferase</keyword>
<dbReference type="InterPro" id="IPR013216">
    <property type="entry name" value="Methyltransf_11"/>
</dbReference>
<sequence>MDGQTTVASTIQPQDAIQPHNERAAAVWSSGGRDYEEIIRGVYDGIDATIAALAPRPGERILDVATGTGIAARACARRGAQVCGIDIAAGLLDAARALSDGLPIDYRLGDAEALPYPDAGFDAVVSTFGVMFVGRPEAAARELARVCRPGGRLALATWTPDGAIAAMFGVMRPYMAAVPAVSPFDWGRTERLRELLGDAFDLTVRTETSHYVETGGEAAWNTFVTGYGPTRMLAASLDEERRAALKRDFVAFHERYREGQGIHVPRSFVLTLGTRR</sequence>
<protein>
    <submittedName>
        <fullName evidence="3">Class I SAM-dependent methyltransferase</fullName>
    </submittedName>
</protein>
<dbReference type="InterPro" id="IPR029063">
    <property type="entry name" value="SAM-dependent_MTases_sf"/>
</dbReference>
<dbReference type="RefSeq" id="WP_149468301.1">
    <property type="nucleotide sequence ID" value="NZ_QOKW01000004.1"/>
</dbReference>
<accession>A0A9W7NLV5</accession>
<gene>
    <name evidence="3" type="ORF">DS843_07680</name>
</gene>
<feature type="domain" description="Methyltransferase type 11" evidence="2">
    <location>
        <begin position="62"/>
        <end position="154"/>
    </location>
</feature>
<evidence type="ECO:0000313" key="3">
    <source>
        <dbReference type="EMBL" id="KAA0682403.1"/>
    </source>
</evidence>
<dbReference type="GO" id="GO:0032259">
    <property type="term" value="P:methylation"/>
    <property type="evidence" value="ECO:0007669"/>
    <property type="project" value="UniProtKB-KW"/>
</dbReference>
<feature type="compositionally biased region" description="Polar residues" evidence="1">
    <location>
        <begin position="1"/>
        <end position="15"/>
    </location>
</feature>
<dbReference type="PANTHER" id="PTHR43591">
    <property type="entry name" value="METHYLTRANSFERASE"/>
    <property type="match status" value="1"/>
</dbReference>
<dbReference type="AlphaFoldDB" id="A0A9W7NLV5"/>
<evidence type="ECO:0000256" key="1">
    <source>
        <dbReference type="SAM" id="MobiDB-lite"/>
    </source>
</evidence>
<keyword evidence="3" id="KW-0808">Transferase</keyword>
<dbReference type="Pfam" id="PF08241">
    <property type="entry name" value="Methyltransf_11"/>
    <property type="match status" value="1"/>
</dbReference>
<dbReference type="Proteomes" id="UP000480854">
    <property type="component" value="Unassembled WGS sequence"/>
</dbReference>
<keyword evidence="4" id="KW-1185">Reference proteome</keyword>
<reference evidence="3 4" key="1">
    <citation type="submission" date="2018-07" db="EMBL/GenBank/DDBJ databases">
        <title>Genome sequence of Azospirillum sp. ATCC 49961.</title>
        <authorList>
            <person name="Sant'Anna F.H."/>
            <person name="Baldani J.I."/>
            <person name="Zilli J.E."/>
            <person name="Reis V.M."/>
            <person name="Hartmann A."/>
            <person name="Cruz L."/>
            <person name="de Souza E.M."/>
            <person name="de Oliveira Pedrosa F."/>
            <person name="Passaglia L.M.P."/>
        </authorList>
    </citation>
    <scope>NUCLEOTIDE SEQUENCE [LARGE SCALE GENOMIC DNA]</scope>
    <source>
        <strain evidence="3 4">ATCC 49961</strain>
    </source>
</reference>
<dbReference type="GO" id="GO:0008757">
    <property type="term" value="F:S-adenosylmethionine-dependent methyltransferase activity"/>
    <property type="evidence" value="ECO:0007669"/>
    <property type="project" value="InterPro"/>
</dbReference>
<proteinExistence type="predicted"/>
<dbReference type="Gene3D" id="3.40.50.150">
    <property type="entry name" value="Vaccinia Virus protein VP39"/>
    <property type="match status" value="1"/>
</dbReference>
<name>A0A9W7NLV5_9PROT</name>
<dbReference type="OrthoDB" id="8153637at2"/>
<dbReference type="CDD" id="cd02440">
    <property type="entry name" value="AdoMet_MTases"/>
    <property type="match status" value="1"/>
</dbReference>
<dbReference type="SUPFAM" id="SSF53335">
    <property type="entry name" value="S-adenosyl-L-methionine-dependent methyltransferases"/>
    <property type="match status" value="1"/>
</dbReference>
<dbReference type="EMBL" id="QOKW01000004">
    <property type="protein sequence ID" value="KAA0682403.1"/>
    <property type="molecule type" value="Genomic_DNA"/>
</dbReference>
<evidence type="ECO:0000259" key="2">
    <source>
        <dbReference type="Pfam" id="PF08241"/>
    </source>
</evidence>
<evidence type="ECO:0000313" key="4">
    <source>
        <dbReference type="Proteomes" id="UP000480854"/>
    </source>
</evidence>
<dbReference type="PANTHER" id="PTHR43591:SF24">
    <property type="entry name" value="2-METHOXY-6-POLYPRENYL-1,4-BENZOQUINOL METHYLASE, MITOCHONDRIAL"/>
    <property type="match status" value="1"/>
</dbReference>
<feature type="region of interest" description="Disordered" evidence="1">
    <location>
        <begin position="1"/>
        <end position="21"/>
    </location>
</feature>
<organism evidence="3 4">
    <name type="scientific">Roseomonas genomospecies 6</name>
    <dbReference type="NCBI Taxonomy" id="214106"/>
    <lineage>
        <taxon>Bacteria</taxon>
        <taxon>Pseudomonadati</taxon>
        <taxon>Pseudomonadota</taxon>
        <taxon>Alphaproteobacteria</taxon>
        <taxon>Acetobacterales</taxon>
        <taxon>Roseomonadaceae</taxon>
        <taxon>Roseomonas</taxon>
    </lineage>
</organism>
<comment type="caution">
    <text evidence="3">The sequence shown here is derived from an EMBL/GenBank/DDBJ whole genome shotgun (WGS) entry which is preliminary data.</text>
</comment>